<organism evidence="2">
    <name type="scientific">Geobacillus sp. (strain Y4.1MC1)</name>
    <dbReference type="NCBI Taxonomy" id="581103"/>
    <lineage>
        <taxon>Bacteria</taxon>
        <taxon>Bacillati</taxon>
        <taxon>Bacillota</taxon>
        <taxon>Bacilli</taxon>
        <taxon>Bacillales</taxon>
        <taxon>Anoxybacillaceae</taxon>
        <taxon>Geobacillus</taxon>
    </lineage>
</organism>
<dbReference type="EMBL" id="CP002293">
    <property type="protein sequence ID" value="ADP75342.1"/>
    <property type="molecule type" value="Genomic_DNA"/>
</dbReference>
<feature type="domain" description="YlxR" evidence="1">
    <location>
        <begin position="10"/>
        <end position="83"/>
    </location>
</feature>
<dbReference type="InterPro" id="IPR035931">
    <property type="entry name" value="YlxR-like_sf"/>
</dbReference>
<protein>
    <recommendedName>
        <fullName evidence="1">YlxR domain-containing protein</fullName>
    </recommendedName>
</protein>
<reference evidence="2" key="1">
    <citation type="submission" date="2010-10" db="EMBL/GenBank/DDBJ databases">
        <title>Complete sequence of chromosome of Geobacillus sp. Y4.1MC1.</title>
        <authorList>
            <consortium name="US DOE Joint Genome Institute"/>
            <person name="Lucas S."/>
            <person name="Copeland A."/>
            <person name="Lapidus A."/>
            <person name="Cheng J.-F."/>
            <person name="Bruce D."/>
            <person name="Goodwin L."/>
            <person name="Pitluck S."/>
            <person name="Chertkov O."/>
            <person name="Zhang X."/>
            <person name="Detter J.C."/>
            <person name="Han C."/>
            <person name="Tapia R."/>
            <person name="Land M."/>
            <person name="Hauser L."/>
            <person name="Jeffries C."/>
            <person name="Kyrpides N."/>
            <person name="Ivanova N."/>
            <person name="Ovchinnikova G."/>
            <person name="Brumm P."/>
            <person name="Mead D."/>
            <person name="Woyke T."/>
        </authorList>
    </citation>
    <scope>NUCLEOTIDE SEQUENCE [LARGE SCALE GENOMIC DNA]</scope>
    <source>
        <strain evidence="2">Y4.1MC1</strain>
    </source>
</reference>
<name>A0A7U4DLN0_GEOS0</name>
<dbReference type="InterPro" id="IPR037465">
    <property type="entry name" value="YlxR"/>
</dbReference>
<dbReference type="CDD" id="cd00279">
    <property type="entry name" value="YlxR"/>
    <property type="match status" value="1"/>
</dbReference>
<evidence type="ECO:0000313" key="2">
    <source>
        <dbReference type="EMBL" id="ADP75342.1"/>
    </source>
</evidence>
<gene>
    <name evidence="2" type="ORF">GY4MC1_2646</name>
</gene>
<dbReference type="KEGG" id="gmc:GY4MC1_2646"/>
<evidence type="ECO:0000259" key="1">
    <source>
        <dbReference type="Pfam" id="PF04296"/>
    </source>
</evidence>
<dbReference type="NCBIfam" id="NF047356">
    <property type="entry name" value="RNA_bind_RnpM"/>
    <property type="match status" value="1"/>
</dbReference>
<dbReference type="Gene3D" id="3.30.1230.10">
    <property type="entry name" value="YlxR-like"/>
    <property type="match status" value="1"/>
</dbReference>
<dbReference type="Pfam" id="PF04296">
    <property type="entry name" value="YlxR"/>
    <property type="match status" value="1"/>
</dbReference>
<proteinExistence type="predicted"/>
<dbReference type="InterPro" id="IPR007393">
    <property type="entry name" value="YlxR_dom"/>
</dbReference>
<dbReference type="PANTHER" id="PTHR34215">
    <property type="entry name" value="BLL0784 PROTEIN"/>
    <property type="match status" value="1"/>
</dbReference>
<accession>A0A7U4DLN0</accession>
<dbReference type="PANTHER" id="PTHR34215:SF1">
    <property type="entry name" value="YLXR DOMAIN-CONTAINING PROTEIN"/>
    <property type="match status" value="1"/>
</dbReference>
<dbReference type="AlphaFoldDB" id="A0A7U4DLN0"/>
<sequence>MAGQKKVPMRKCVVTGEMKPKKEMVRIVRSKDGDVSIDLTGKKAGRGAYITLDKECILLAKKKNVLAHHLKTEIADTLYDELLQLAEKETAARNEQ</sequence>
<dbReference type="SUPFAM" id="SSF64376">
    <property type="entry name" value="YlxR-like"/>
    <property type="match status" value="1"/>
</dbReference>